<keyword evidence="6" id="KW-1185">Reference proteome</keyword>
<comment type="similarity">
    <text evidence="1">Belongs to the PPR family. P subfamily.</text>
</comment>
<dbReference type="NCBIfam" id="TIGR00756">
    <property type="entry name" value="PPR"/>
    <property type="match status" value="2"/>
</dbReference>
<evidence type="ECO:0000313" key="5">
    <source>
        <dbReference type="EMBL" id="PKI54630.1"/>
    </source>
</evidence>
<dbReference type="PROSITE" id="PS51375">
    <property type="entry name" value="PPR"/>
    <property type="match status" value="2"/>
</dbReference>
<evidence type="ECO:0000256" key="1">
    <source>
        <dbReference type="ARBA" id="ARBA00007626"/>
    </source>
</evidence>
<feature type="repeat" description="PPR" evidence="3">
    <location>
        <begin position="443"/>
        <end position="477"/>
    </location>
</feature>
<evidence type="ECO:0000256" key="2">
    <source>
        <dbReference type="ARBA" id="ARBA00022737"/>
    </source>
</evidence>
<reference evidence="5 6" key="1">
    <citation type="submission" date="2017-11" db="EMBL/GenBank/DDBJ databases">
        <title>De-novo sequencing of pomegranate (Punica granatum L.) genome.</title>
        <authorList>
            <person name="Akparov Z."/>
            <person name="Amiraslanov A."/>
            <person name="Hajiyeva S."/>
            <person name="Abbasov M."/>
            <person name="Kaur K."/>
            <person name="Hamwieh A."/>
            <person name="Solovyev V."/>
            <person name="Salamov A."/>
            <person name="Braich B."/>
            <person name="Kosarev P."/>
            <person name="Mahmoud A."/>
            <person name="Hajiyev E."/>
            <person name="Babayeva S."/>
            <person name="Izzatullayeva V."/>
            <person name="Mammadov A."/>
            <person name="Mammadov A."/>
            <person name="Sharifova S."/>
            <person name="Ojaghi J."/>
            <person name="Eynullazada K."/>
            <person name="Bayramov B."/>
            <person name="Abdulazimova A."/>
            <person name="Shahmuradov I."/>
        </authorList>
    </citation>
    <scope>NUCLEOTIDE SEQUENCE [LARGE SCALE GENOMIC DNA]</scope>
    <source>
        <strain evidence="6">cv. AG2017</strain>
        <tissue evidence="5">Leaf</tissue>
    </source>
</reference>
<dbReference type="AlphaFoldDB" id="A0A2I0JFF0"/>
<feature type="compositionally biased region" description="Polar residues" evidence="4">
    <location>
        <begin position="581"/>
        <end position="594"/>
    </location>
</feature>
<evidence type="ECO:0008006" key="7">
    <source>
        <dbReference type="Google" id="ProtNLM"/>
    </source>
</evidence>
<evidence type="ECO:0000256" key="4">
    <source>
        <dbReference type="SAM" id="MobiDB-lite"/>
    </source>
</evidence>
<keyword evidence="2" id="KW-0677">Repeat</keyword>
<dbReference type="Gene3D" id="1.25.40.10">
    <property type="entry name" value="Tetratricopeptide repeat domain"/>
    <property type="match status" value="3"/>
</dbReference>
<comment type="caution">
    <text evidence="5">The sequence shown here is derived from an EMBL/GenBank/DDBJ whole genome shotgun (WGS) entry which is preliminary data.</text>
</comment>
<gene>
    <name evidence="5" type="ORF">CRG98_024981</name>
</gene>
<dbReference type="EMBL" id="PGOL01001776">
    <property type="protein sequence ID" value="PKI54630.1"/>
    <property type="molecule type" value="Genomic_DNA"/>
</dbReference>
<name>A0A2I0JFF0_PUNGR</name>
<organism evidence="5 6">
    <name type="scientific">Punica granatum</name>
    <name type="common">Pomegranate</name>
    <dbReference type="NCBI Taxonomy" id="22663"/>
    <lineage>
        <taxon>Eukaryota</taxon>
        <taxon>Viridiplantae</taxon>
        <taxon>Streptophyta</taxon>
        <taxon>Embryophyta</taxon>
        <taxon>Tracheophyta</taxon>
        <taxon>Spermatophyta</taxon>
        <taxon>Magnoliopsida</taxon>
        <taxon>eudicotyledons</taxon>
        <taxon>Gunneridae</taxon>
        <taxon>Pentapetalae</taxon>
        <taxon>rosids</taxon>
        <taxon>malvids</taxon>
        <taxon>Myrtales</taxon>
        <taxon>Lythraceae</taxon>
        <taxon>Punica</taxon>
    </lineage>
</organism>
<dbReference type="GO" id="GO:0005739">
    <property type="term" value="C:mitochondrion"/>
    <property type="evidence" value="ECO:0007669"/>
    <property type="project" value="TreeGrafter"/>
</dbReference>
<proteinExistence type="inferred from homology"/>
<accession>A0A2I0JFF0</accession>
<feature type="repeat" description="PPR" evidence="3">
    <location>
        <begin position="267"/>
        <end position="301"/>
    </location>
</feature>
<evidence type="ECO:0000313" key="6">
    <source>
        <dbReference type="Proteomes" id="UP000233551"/>
    </source>
</evidence>
<dbReference type="InterPro" id="IPR011990">
    <property type="entry name" value="TPR-like_helical_dom_sf"/>
</dbReference>
<sequence>MPRNFPIQRMLDALVNEEHEKPHNLSKRVRKTKAIIQVKYARFSKRRPGNKFNTARLAGGQRLVAVSGFVQLKPSKTSAPTFPPWLQLAKAPISFDMNLLRLNLARRNAAPGVFRVVFFSTGFGVAATSPPRDSLNRRIMRAGDPMVSMADVLNKWVGEGKQVNFTELNQSLRTLRKFRRGKHALQLLEWMIEQADYKLTNSEIAVRLDLIAKVRSLEEAEEFFEQIPEKSRDFRIYGALLSCYALEKSMEKAEATLQKMRVLGYVRVLSYNVMLNLYAQTKQYEKMDVLMQEMKERGHEWDNYTYNTRLNAYALASDLEGMEKLLSKMEADPYIKMDWNSYVVAANGYLKSGQLDKALPMMKKAENLTSSKNWKRTFEILLTMYGQIGSKDDLYQLWNMYKQNGKFDNTTYLAMITSLVRLDDVTGAEKIMEEWEYGKIYYDVRIPRFLISTYCKKGFYDKAEAYMNRLVEIGEEPDASLWDALASGYELKKEILKAVEALKKAISVSKPGWRPNKFTLASCLDYLKEKGEAETAQELLLSLRERGILPEIVCGVLLDYVNNDKDGSSSAINQLEDAQRQSRSLSSELVSKDE</sequence>
<dbReference type="Pfam" id="PF01535">
    <property type="entry name" value="PPR"/>
    <property type="match status" value="3"/>
</dbReference>
<dbReference type="GO" id="GO:0003729">
    <property type="term" value="F:mRNA binding"/>
    <property type="evidence" value="ECO:0007669"/>
    <property type="project" value="UniProtKB-ARBA"/>
</dbReference>
<feature type="region of interest" description="Disordered" evidence="4">
    <location>
        <begin position="570"/>
        <end position="594"/>
    </location>
</feature>
<dbReference type="Proteomes" id="UP000233551">
    <property type="component" value="Unassembled WGS sequence"/>
</dbReference>
<protein>
    <recommendedName>
        <fullName evidence="7">Pentatricopeptide repeat-containing protein At2g20710, mitochondrial-like</fullName>
    </recommendedName>
</protein>
<dbReference type="PANTHER" id="PTHR45717">
    <property type="entry name" value="OS12G0527900 PROTEIN"/>
    <property type="match status" value="1"/>
</dbReference>
<dbReference type="STRING" id="22663.A0A2I0JFF0"/>
<dbReference type="SUPFAM" id="SSF48452">
    <property type="entry name" value="TPR-like"/>
    <property type="match status" value="1"/>
</dbReference>
<dbReference type="PANTHER" id="PTHR45717:SF10">
    <property type="entry name" value="OS10G0501000 PROTEIN"/>
    <property type="match status" value="1"/>
</dbReference>
<evidence type="ECO:0000256" key="3">
    <source>
        <dbReference type="PROSITE-ProRule" id="PRU00708"/>
    </source>
</evidence>
<dbReference type="SUPFAM" id="SSF81901">
    <property type="entry name" value="HCP-like"/>
    <property type="match status" value="2"/>
</dbReference>
<dbReference type="Pfam" id="PF13041">
    <property type="entry name" value="PPR_2"/>
    <property type="match status" value="1"/>
</dbReference>
<dbReference type="InterPro" id="IPR002885">
    <property type="entry name" value="PPR_rpt"/>
</dbReference>